<keyword evidence="1" id="KW-0472">Membrane</keyword>
<evidence type="ECO:0000256" key="1">
    <source>
        <dbReference type="SAM" id="Phobius"/>
    </source>
</evidence>
<comment type="caution">
    <text evidence="2">The sequence shown here is derived from an EMBL/GenBank/DDBJ whole genome shotgun (WGS) entry which is preliminary data.</text>
</comment>
<keyword evidence="1" id="KW-1133">Transmembrane helix</keyword>
<gene>
    <name evidence="2" type="ORF">E1293_11230</name>
</gene>
<evidence type="ECO:0000313" key="3">
    <source>
        <dbReference type="Proteomes" id="UP000295578"/>
    </source>
</evidence>
<dbReference type="Proteomes" id="UP000295578">
    <property type="component" value="Unassembled WGS sequence"/>
</dbReference>
<dbReference type="AlphaFoldDB" id="A0A4R5BN85"/>
<feature type="transmembrane region" description="Helical" evidence="1">
    <location>
        <begin position="5"/>
        <end position="24"/>
    </location>
</feature>
<protein>
    <submittedName>
        <fullName evidence="2">Uncharacterized protein</fullName>
    </submittedName>
</protein>
<keyword evidence="3" id="KW-1185">Reference proteome</keyword>
<keyword evidence="1" id="KW-0812">Transmembrane</keyword>
<organism evidence="2 3">
    <name type="scientific">Actinomadura darangshiensis</name>
    <dbReference type="NCBI Taxonomy" id="705336"/>
    <lineage>
        <taxon>Bacteria</taxon>
        <taxon>Bacillati</taxon>
        <taxon>Actinomycetota</taxon>
        <taxon>Actinomycetes</taxon>
        <taxon>Streptosporangiales</taxon>
        <taxon>Thermomonosporaceae</taxon>
        <taxon>Actinomadura</taxon>
    </lineage>
</organism>
<sequence length="211" mass="23707">MIIVIIGFIAFFYVGLYLAIWATLSFFLPSGVSEPVAVAILVVATVILLWRWAAGSTLLGGSVVKYLHAARRRSLGLPPLPVPLVAPVRLAGLGSRRERFDLSLINLTPERTIGGVRMGALAAVRGRNLYLVMTREDLQLWVRHRLLSFRHAVALDLDQIAKTRFIEHDPDRLGLRDDHARRYVATLDIEYPGSRHLFLYIRVKPTFVDEA</sequence>
<dbReference type="RefSeq" id="WP_132196689.1">
    <property type="nucleotide sequence ID" value="NZ_SMKY01000037.1"/>
</dbReference>
<dbReference type="EMBL" id="SMKY01000037">
    <property type="protein sequence ID" value="TDD85354.1"/>
    <property type="molecule type" value="Genomic_DNA"/>
</dbReference>
<feature type="transmembrane region" description="Helical" evidence="1">
    <location>
        <begin position="36"/>
        <end position="64"/>
    </location>
</feature>
<evidence type="ECO:0000313" key="2">
    <source>
        <dbReference type="EMBL" id="TDD85354.1"/>
    </source>
</evidence>
<reference evidence="2 3" key="1">
    <citation type="submission" date="2019-03" db="EMBL/GenBank/DDBJ databases">
        <title>Draft genome sequences of novel Actinobacteria.</title>
        <authorList>
            <person name="Sahin N."/>
            <person name="Ay H."/>
            <person name="Saygin H."/>
        </authorList>
    </citation>
    <scope>NUCLEOTIDE SEQUENCE [LARGE SCALE GENOMIC DNA]</scope>
    <source>
        <strain evidence="2 3">DSM 45941</strain>
    </source>
</reference>
<name>A0A4R5BN85_9ACTN</name>
<accession>A0A4R5BN85</accession>
<proteinExistence type="predicted"/>